<evidence type="ECO:0000313" key="7">
    <source>
        <dbReference type="Proteomes" id="UP001364617"/>
    </source>
</evidence>
<dbReference type="SUPFAM" id="SSF55315">
    <property type="entry name" value="L30e-like"/>
    <property type="match status" value="1"/>
</dbReference>
<dbReference type="InterPro" id="IPR029064">
    <property type="entry name" value="Ribosomal_eL30-like_sf"/>
</dbReference>
<keyword evidence="4" id="KW-0808">Transferase</keyword>
<dbReference type="GO" id="GO:0008173">
    <property type="term" value="F:RNA methyltransferase activity"/>
    <property type="evidence" value="ECO:0007669"/>
    <property type="project" value="InterPro"/>
</dbReference>
<dbReference type="EMBL" id="JAYKXH010000004">
    <property type="protein sequence ID" value="KAK7171615.1"/>
    <property type="molecule type" value="Genomic_DNA"/>
</dbReference>
<evidence type="ECO:0000256" key="2">
    <source>
        <dbReference type="ARBA" id="ARBA00022552"/>
    </source>
</evidence>
<evidence type="ECO:0000313" key="6">
    <source>
        <dbReference type="EMBL" id="KAK7171615.1"/>
    </source>
</evidence>
<dbReference type="InterPro" id="IPR013123">
    <property type="entry name" value="SpoU_subst-bd"/>
</dbReference>
<dbReference type="PANTHER" id="PTHR43191">
    <property type="entry name" value="RRNA METHYLTRANSFERASE 3"/>
    <property type="match status" value="1"/>
</dbReference>
<dbReference type="InterPro" id="IPR029028">
    <property type="entry name" value="Alpha/beta_knot_MTases"/>
</dbReference>
<dbReference type="Gene3D" id="3.30.1330.30">
    <property type="match status" value="1"/>
</dbReference>
<sequence length="446" mass="49775">MAARMYNVSRGFVIFGEHSLLFRGHNQILVNSRRYVRALRRTPVAVLYPNGERETFIKSKETADKINQKMFKQKGKNLSESDNKYRKEKVSERAVNKKWSGHHVSECAEESPHIMDRLGGLRYEKAPAGDNRLAKVSSVARSRTFREKEGKVLLEGRRLICDALSAGASPQMLFFSAVERLQELPLDKLQQVKLIKVKYEDMKTWSDLVTPQGVIAIFSKPDASRLAFPKDIRHQSVPLFLICDNVRDAGNLGTILRCAAAAGCDRVLLTKGCVDAWEPKVLRAAMGAHFRLPIFPNLDWDEISEHLPKDVIVHIADNCSISSKDPASAPVSGQIQNVTLDESSESDSDEESDEELSLPCVKPQVYHESWAQKSTALVIGGETLELSLEALGLAEETEGKRIFVPMAPGVESLNSAMAASILLFEGRRQLLKVADKTSRRARSKMF</sequence>
<keyword evidence="7" id="KW-1185">Reference proteome</keyword>
<dbReference type="SMART" id="SM00967">
    <property type="entry name" value="SpoU_sub_bind"/>
    <property type="match status" value="1"/>
</dbReference>
<evidence type="ECO:0000256" key="4">
    <source>
        <dbReference type="ARBA" id="ARBA00022679"/>
    </source>
</evidence>
<dbReference type="GO" id="GO:0032259">
    <property type="term" value="P:methylation"/>
    <property type="evidence" value="ECO:0007669"/>
    <property type="project" value="UniProtKB-KW"/>
</dbReference>
<dbReference type="GO" id="GO:0003723">
    <property type="term" value="F:RNA binding"/>
    <property type="evidence" value="ECO:0007669"/>
    <property type="project" value="InterPro"/>
</dbReference>
<feature type="domain" description="RNA 2-O ribose methyltransferase substrate binding" evidence="5">
    <location>
        <begin position="153"/>
        <end position="224"/>
    </location>
</feature>
<name>A0AAN9DHN4_9TELE</name>
<keyword evidence="2" id="KW-0698">rRNA processing</keyword>
<dbReference type="Proteomes" id="UP001364617">
    <property type="component" value="Unassembled WGS sequence"/>
</dbReference>
<gene>
    <name evidence="6" type="ORF">R3I93_004041</name>
</gene>
<dbReference type="GO" id="GO:0005737">
    <property type="term" value="C:cytoplasm"/>
    <property type="evidence" value="ECO:0007669"/>
    <property type="project" value="UniProtKB-ARBA"/>
</dbReference>
<dbReference type="InterPro" id="IPR053888">
    <property type="entry name" value="MRM3-like_sub_bind"/>
</dbReference>
<dbReference type="GO" id="GO:0006364">
    <property type="term" value="P:rRNA processing"/>
    <property type="evidence" value="ECO:0007669"/>
    <property type="project" value="UniProtKB-KW"/>
</dbReference>
<reference evidence="6 7" key="1">
    <citation type="submission" date="2024-02" db="EMBL/GenBank/DDBJ databases">
        <title>Chromosome-level genome assembly of the Eurasian Minnow (Phoxinus phoxinus).</title>
        <authorList>
            <person name="Oriowo T.O."/>
            <person name="Martin S."/>
            <person name="Stange M."/>
            <person name="Chrysostomakis Y."/>
            <person name="Brown T."/>
            <person name="Winkler S."/>
            <person name="Kukowka S."/>
            <person name="Myers E.W."/>
            <person name="Bohne A."/>
        </authorList>
    </citation>
    <scope>NUCLEOTIDE SEQUENCE [LARGE SCALE GENOMIC DNA]</scope>
    <source>
        <strain evidence="6">ZFMK-TIS-60720</strain>
        <tissue evidence="6">Whole Organism</tissue>
    </source>
</reference>
<dbReference type="CDD" id="cd18106">
    <property type="entry name" value="SpoU-like_RNMTL1"/>
    <property type="match status" value="1"/>
</dbReference>
<organism evidence="6 7">
    <name type="scientific">Phoxinus phoxinus</name>
    <name type="common">Eurasian minnow</name>
    <dbReference type="NCBI Taxonomy" id="58324"/>
    <lineage>
        <taxon>Eukaryota</taxon>
        <taxon>Metazoa</taxon>
        <taxon>Chordata</taxon>
        <taxon>Craniata</taxon>
        <taxon>Vertebrata</taxon>
        <taxon>Euteleostomi</taxon>
        <taxon>Actinopterygii</taxon>
        <taxon>Neopterygii</taxon>
        <taxon>Teleostei</taxon>
        <taxon>Ostariophysi</taxon>
        <taxon>Cypriniformes</taxon>
        <taxon>Leuciscidae</taxon>
        <taxon>Phoxininae</taxon>
        <taxon>Phoxinus</taxon>
    </lineage>
</organism>
<comment type="caution">
    <text evidence="6">The sequence shown here is derived from an EMBL/GenBank/DDBJ whole genome shotgun (WGS) entry which is preliminary data.</text>
</comment>
<protein>
    <recommendedName>
        <fullName evidence="5">RNA 2-O ribose methyltransferase substrate binding domain-containing protein</fullName>
    </recommendedName>
</protein>
<dbReference type="Pfam" id="PF00588">
    <property type="entry name" value="SpoU_methylase"/>
    <property type="match status" value="1"/>
</dbReference>
<dbReference type="InterPro" id="IPR001537">
    <property type="entry name" value="SpoU_MeTrfase"/>
</dbReference>
<dbReference type="PANTHER" id="PTHR43191:SF2">
    <property type="entry name" value="RRNA METHYLTRANSFERASE 3, MITOCHONDRIAL"/>
    <property type="match status" value="1"/>
</dbReference>
<comment type="similarity">
    <text evidence="1">Belongs to the class IV-like SAM-binding methyltransferase superfamily. RNA methyltransferase TrmH family.</text>
</comment>
<proteinExistence type="inferred from homology"/>
<dbReference type="InterPro" id="IPR051259">
    <property type="entry name" value="rRNA_Methyltransferase"/>
</dbReference>
<keyword evidence="3" id="KW-0489">Methyltransferase</keyword>
<accession>A0AAN9DHN4</accession>
<dbReference type="Gene3D" id="3.40.1280.10">
    <property type="match status" value="1"/>
</dbReference>
<dbReference type="InterPro" id="IPR029026">
    <property type="entry name" value="tRNA_m1G_MTases_N"/>
</dbReference>
<dbReference type="Pfam" id="PF22435">
    <property type="entry name" value="MRM3-like_sub_bind"/>
    <property type="match status" value="1"/>
</dbReference>
<dbReference type="AlphaFoldDB" id="A0AAN9DHN4"/>
<evidence type="ECO:0000256" key="3">
    <source>
        <dbReference type="ARBA" id="ARBA00022603"/>
    </source>
</evidence>
<dbReference type="SUPFAM" id="SSF75217">
    <property type="entry name" value="alpha/beta knot"/>
    <property type="match status" value="1"/>
</dbReference>
<evidence type="ECO:0000256" key="1">
    <source>
        <dbReference type="ARBA" id="ARBA00007228"/>
    </source>
</evidence>
<evidence type="ECO:0000259" key="5">
    <source>
        <dbReference type="SMART" id="SM00967"/>
    </source>
</evidence>